<dbReference type="RefSeq" id="WP_344005574.1">
    <property type="nucleotide sequence ID" value="NZ_BAAAMY010000004.1"/>
</dbReference>
<gene>
    <name evidence="2" type="ORF">GCM10009737_14170</name>
</gene>
<name>A0ABN2P726_9ACTN</name>
<keyword evidence="3" id="KW-1185">Reference proteome</keyword>
<sequence>MTAETAMALPVLVAVTIGLVWLLSVGLAQVRVVDAARETARAAARGDDAGGALEIGRRVAPPGASVDLGVGGDEVRAVVTAPVVGPGGVFGFLPTVQVRAEAVTVPEARP</sequence>
<evidence type="ECO:0000313" key="2">
    <source>
        <dbReference type="EMBL" id="GAA1914018.1"/>
    </source>
</evidence>
<dbReference type="Pfam" id="PF07811">
    <property type="entry name" value="TadE"/>
    <property type="match status" value="1"/>
</dbReference>
<reference evidence="2 3" key="1">
    <citation type="journal article" date="2019" name="Int. J. Syst. Evol. Microbiol.">
        <title>The Global Catalogue of Microorganisms (GCM) 10K type strain sequencing project: providing services to taxonomists for standard genome sequencing and annotation.</title>
        <authorList>
            <consortium name="The Broad Institute Genomics Platform"/>
            <consortium name="The Broad Institute Genome Sequencing Center for Infectious Disease"/>
            <person name="Wu L."/>
            <person name="Ma J."/>
        </authorList>
    </citation>
    <scope>NUCLEOTIDE SEQUENCE [LARGE SCALE GENOMIC DNA]</scope>
    <source>
        <strain evidence="2 3">JCM 14046</strain>
    </source>
</reference>
<organism evidence="2 3">
    <name type="scientific">Nocardioides lentus</name>
    <dbReference type="NCBI Taxonomy" id="338077"/>
    <lineage>
        <taxon>Bacteria</taxon>
        <taxon>Bacillati</taxon>
        <taxon>Actinomycetota</taxon>
        <taxon>Actinomycetes</taxon>
        <taxon>Propionibacteriales</taxon>
        <taxon>Nocardioidaceae</taxon>
        <taxon>Nocardioides</taxon>
    </lineage>
</organism>
<dbReference type="EMBL" id="BAAAMY010000004">
    <property type="protein sequence ID" value="GAA1914018.1"/>
    <property type="molecule type" value="Genomic_DNA"/>
</dbReference>
<dbReference type="Proteomes" id="UP001501612">
    <property type="component" value="Unassembled WGS sequence"/>
</dbReference>
<evidence type="ECO:0000259" key="1">
    <source>
        <dbReference type="Pfam" id="PF07811"/>
    </source>
</evidence>
<accession>A0ABN2P726</accession>
<feature type="domain" description="TadE-like" evidence="1">
    <location>
        <begin position="2"/>
        <end position="41"/>
    </location>
</feature>
<evidence type="ECO:0000313" key="3">
    <source>
        <dbReference type="Proteomes" id="UP001501612"/>
    </source>
</evidence>
<dbReference type="NCBIfam" id="NF041390">
    <property type="entry name" value="TadE_Rv3655c"/>
    <property type="match status" value="1"/>
</dbReference>
<dbReference type="InterPro" id="IPR012495">
    <property type="entry name" value="TadE-like_dom"/>
</dbReference>
<proteinExistence type="predicted"/>
<protein>
    <recommendedName>
        <fullName evidence="1">TadE-like domain-containing protein</fullName>
    </recommendedName>
</protein>
<comment type="caution">
    <text evidence="2">The sequence shown here is derived from an EMBL/GenBank/DDBJ whole genome shotgun (WGS) entry which is preliminary data.</text>
</comment>
<dbReference type="InterPro" id="IPR049790">
    <property type="entry name" value="Rv3655c/TadE"/>
</dbReference>